<feature type="binding site" evidence="7">
    <location>
        <position position="182"/>
    </location>
    <ligand>
        <name>substrate</name>
    </ligand>
</feature>
<feature type="binding site" evidence="7">
    <location>
        <position position="140"/>
    </location>
    <ligand>
        <name>Mg(2+)</name>
        <dbReference type="ChEBI" id="CHEBI:18420"/>
    </ligand>
</feature>
<dbReference type="EC" id="2.7.1.71" evidence="7"/>
<dbReference type="PANTHER" id="PTHR21087">
    <property type="entry name" value="SHIKIMATE KINASE"/>
    <property type="match status" value="1"/>
</dbReference>
<dbReference type="Gene3D" id="1.10.260.40">
    <property type="entry name" value="lambda repressor-like DNA-binding domains"/>
    <property type="match status" value="1"/>
</dbReference>
<dbReference type="SUPFAM" id="SSF52540">
    <property type="entry name" value="P-loop containing nucleoside triphosphate hydrolases"/>
    <property type="match status" value="1"/>
</dbReference>
<keyword evidence="7" id="KW-0479">Metal-binding</keyword>
<feature type="domain" description="HTH cro/C1-type" evidence="8">
    <location>
        <begin position="29"/>
        <end position="83"/>
    </location>
</feature>
<evidence type="ECO:0000256" key="1">
    <source>
        <dbReference type="ARBA" id="ARBA00022605"/>
    </source>
</evidence>
<dbReference type="PANTHER" id="PTHR21087:SF16">
    <property type="entry name" value="SHIKIMATE KINASE 1, CHLOROPLASTIC"/>
    <property type="match status" value="1"/>
</dbReference>
<dbReference type="SMART" id="SM00530">
    <property type="entry name" value="HTH_XRE"/>
    <property type="match status" value="1"/>
</dbReference>
<dbReference type="InterPro" id="IPR001387">
    <property type="entry name" value="Cro/C1-type_HTH"/>
</dbReference>
<keyword evidence="3 7" id="KW-0547">Nucleotide-binding</keyword>
<dbReference type="HAMAP" id="MF_00109">
    <property type="entry name" value="Shikimate_kinase"/>
    <property type="match status" value="1"/>
</dbReference>
<dbReference type="InterPro" id="IPR027417">
    <property type="entry name" value="P-loop_NTPase"/>
</dbReference>
<keyword evidence="2 7" id="KW-0808">Transferase</keyword>
<evidence type="ECO:0000313" key="10">
    <source>
        <dbReference type="Proteomes" id="UP000221168"/>
    </source>
</evidence>
<dbReference type="GO" id="GO:0005829">
    <property type="term" value="C:cytosol"/>
    <property type="evidence" value="ECO:0007669"/>
    <property type="project" value="TreeGrafter"/>
</dbReference>
<dbReference type="GO" id="GO:0004765">
    <property type="term" value="F:shikimate kinase activity"/>
    <property type="evidence" value="ECO:0007669"/>
    <property type="project" value="UniProtKB-UniRule"/>
</dbReference>
<dbReference type="OrthoDB" id="9800332at2"/>
<evidence type="ECO:0000259" key="8">
    <source>
        <dbReference type="PROSITE" id="PS50943"/>
    </source>
</evidence>
<feature type="binding site" evidence="7">
    <location>
        <begin position="136"/>
        <end position="141"/>
    </location>
    <ligand>
        <name>ATP</name>
        <dbReference type="ChEBI" id="CHEBI:30616"/>
    </ligand>
</feature>
<feature type="binding site" evidence="7">
    <location>
        <position position="263"/>
    </location>
    <ligand>
        <name>substrate</name>
    </ligand>
</feature>
<dbReference type="RefSeq" id="WP_099305756.1">
    <property type="nucleotide sequence ID" value="NZ_PDVP01000003.1"/>
</dbReference>
<protein>
    <recommendedName>
        <fullName evidence="7">Shikimate kinase</fullName>
        <shortName evidence="7">SK</shortName>
        <ecNumber evidence="7">2.7.1.71</ecNumber>
    </recommendedName>
</protein>
<comment type="subunit">
    <text evidence="7">Monomer.</text>
</comment>
<dbReference type="Pfam" id="PF01381">
    <property type="entry name" value="HTH_3"/>
    <property type="match status" value="1"/>
</dbReference>
<dbReference type="InterPro" id="IPR000623">
    <property type="entry name" value="Shikimate_kinase/TSH1"/>
</dbReference>
<comment type="subcellular location">
    <subcellularLocation>
        <location evidence="7">Cytoplasm</location>
    </subcellularLocation>
</comment>
<keyword evidence="10" id="KW-1185">Reference proteome</keyword>
<dbReference type="UniPathway" id="UPA00053">
    <property type="reaction ID" value="UER00088"/>
</dbReference>
<evidence type="ECO:0000256" key="5">
    <source>
        <dbReference type="ARBA" id="ARBA00022840"/>
    </source>
</evidence>
<comment type="similarity">
    <text evidence="7">Belongs to the shikimate kinase family.</text>
</comment>
<comment type="caution">
    <text evidence="9">The sequence shown here is derived from an EMBL/GenBank/DDBJ whole genome shotgun (WGS) entry which is preliminary data.</text>
</comment>
<accession>A0A2G1QQ37</accession>
<evidence type="ECO:0000256" key="3">
    <source>
        <dbReference type="ARBA" id="ARBA00022741"/>
    </source>
</evidence>
<keyword evidence="7" id="KW-0963">Cytoplasm</keyword>
<keyword evidence="1 7" id="KW-0028">Amino-acid biosynthesis</keyword>
<evidence type="ECO:0000256" key="2">
    <source>
        <dbReference type="ARBA" id="ARBA00022679"/>
    </source>
</evidence>
<keyword evidence="6 7" id="KW-0057">Aromatic amino acid biosynthesis</keyword>
<dbReference type="PROSITE" id="PS50943">
    <property type="entry name" value="HTH_CROC1"/>
    <property type="match status" value="1"/>
</dbReference>
<organism evidence="9 10">
    <name type="scientific">Zhengella mangrovi</name>
    <dbReference type="NCBI Taxonomy" id="1982044"/>
    <lineage>
        <taxon>Bacteria</taxon>
        <taxon>Pseudomonadati</taxon>
        <taxon>Pseudomonadota</taxon>
        <taxon>Alphaproteobacteria</taxon>
        <taxon>Hyphomicrobiales</taxon>
        <taxon>Notoacmeibacteraceae</taxon>
        <taxon>Zhengella</taxon>
    </lineage>
</organism>
<dbReference type="EMBL" id="PDVP01000003">
    <property type="protein sequence ID" value="PHP67667.1"/>
    <property type="molecule type" value="Genomic_DNA"/>
</dbReference>
<dbReference type="GO" id="GO:0009073">
    <property type="term" value="P:aromatic amino acid family biosynthetic process"/>
    <property type="evidence" value="ECO:0007669"/>
    <property type="project" value="UniProtKB-KW"/>
</dbReference>
<dbReference type="PRINTS" id="PR01100">
    <property type="entry name" value="SHIKIMTKNASE"/>
</dbReference>
<dbReference type="GO" id="GO:0000287">
    <property type="term" value="F:magnesium ion binding"/>
    <property type="evidence" value="ECO:0007669"/>
    <property type="project" value="UniProtKB-UniRule"/>
</dbReference>
<gene>
    <name evidence="7" type="primary">aroK</name>
    <name evidence="9" type="ORF">CSC94_08190</name>
</gene>
<proteinExistence type="inferred from homology"/>
<evidence type="ECO:0000256" key="6">
    <source>
        <dbReference type="ARBA" id="ARBA00023141"/>
    </source>
</evidence>
<dbReference type="InterPro" id="IPR010982">
    <property type="entry name" value="Lambda_DNA-bd_dom_sf"/>
</dbReference>
<dbReference type="GO" id="GO:0003677">
    <property type="term" value="F:DNA binding"/>
    <property type="evidence" value="ECO:0007669"/>
    <property type="project" value="InterPro"/>
</dbReference>
<feature type="binding site" evidence="7">
    <location>
        <position position="205"/>
    </location>
    <ligand>
        <name>substrate</name>
    </ligand>
</feature>
<comment type="function">
    <text evidence="7">Catalyzes the specific phosphorylation of the 3-hydroxyl group of shikimic acid using ATP as a cosubstrate.</text>
</comment>
<feature type="binding site" evidence="7">
    <location>
        <position position="244"/>
    </location>
    <ligand>
        <name>ATP</name>
        <dbReference type="ChEBI" id="CHEBI:30616"/>
    </ligand>
</feature>
<comment type="cofactor">
    <cofactor evidence="7">
        <name>Mg(2+)</name>
        <dbReference type="ChEBI" id="CHEBI:18420"/>
    </cofactor>
    <text evidence="7">Binds 1 Mg(2+) ion per subunit.</text>
</comment>
<comment type="pathway">
    <text evidence="7">Metabolic intermediate biosynthesis; chorismate biosynthesis; chorismate from D-erythrose 4-phosphate and phosphoenolpyruvate: step 5/7.</text>
</comment>
<name>A0A2G1QQ37_9HYPH</name>
<evidence type="ECO:0000256" key="4">
    <source>
        <dbReference type="ARBA" id="ARBA00022777"/>
    </source>
</evidence>
<reference evidence="9 10" key="1">
    <citation type="submission" date="2017-10" db="EMBL/GenBank/DDBJ databases">
        <title>Sedimentibacterium mangrovi gen. nov., sp. nov., a novel member of family Phyllobacteriacea isolated from mangrove sediment.</title>
        <authorList>
            <person name="Liao H."/>
            <person name="Tian Y."/>
        </authorList>
    </citation>
    <scope>NUCLEOTIDE SEQUENCE [LARGE SCALE GENOMIC DNA]</scope>
    <source>
        <strain evidence="9 10">X9-2-2</strain>
    </source>
</reference>
<dbReference type="AlphaFoldDB" id="A0A2G1QQ37"/>
<keyword evidence="4 7" id="KW-0418">Kinase</keyword>
<dbReference type="GO" id="GO:0009423">
    <property type="term" value="P:chorismate biosynthetic process"/>
    <property type="evidence" value="ECO:0007669"/>
    <property type="project" value="UniProtKB-UniRule"/>
</dbReference>
<comment type="catalytic activity">
    <reaction evidence="7">
        <text>shikimate + ATP = 3-phosphoshikimate + ADP + H(+)</text>
        <dbReference type="Rhea" id="RHEA:13121"/>
        <dbReference type="ChEBI" id="CHEBI:15378"/>
        <dbReference type="ChEBI" id="CHEBI:30616"/>
        <dbReference type="ChEBI" id="CHEBI:36208"/>
        <dbReference type="ChEBI" id="CHEBI:145989"/>
        <dbReference type="ChEBI" id="CHEBI:456216"/>
        <dbReference type="EC" id="2.7.1.71"/>
    </reaction>
</comment>
<dbReference type="CDD" id="cd00093">
    <property type="entry name" value="HTH_XRE"/>
    <property type="match status" value="1"/>
</dbReference>
<evidence type="ECO:0000313" key="9">
    <source>
        <dbReference type="EMBL" id="PHP67667.1"/>
    </source>
</evidence>
<dbReference type="GO" id="GO:0005524">
    <property type="term" value="F:ATP binding"/>
    <property type="evidence" value="ECO:0007669"/>
    <property type="project" value="UniProtKB-UniRule"/>
</dbReference>
<dbReference type="Gene3D" id="3.40.50.300">
    <property type="entry name" value="P-loop containing nucleotide triphosphate hydrolases"/>
    <property type="match status" value="1"/>
</dbReference>
<dbReference type="CDD" id="cd00464">
    <property type="entry name" value="SK"/>
    <property type="match status" value="1"/>
</dbReference>
<dbReference type="SUPFAM" id="SSF47413">
    <property type="entry name" value="lambda repressor-like DNA-binding domains"/>
    <property type="match status" value="1"/>
</dbReference>
<dbReference type="NCBIfam" id="NF006015">
    <property type="entry name" value="PRK08154.1"/>
    <property type="match status" value="1"/>
</dbReference>
<dbReference type="Proteomes" id="UP000221168">
    <property type="component" value="Unassembled WGS sequence"/>
</dbReference>
<dbReference type="Pfam" id="PF01202">
    <property type="entry name" value="SKI"/>
    <property type="match status" value="1"/>
</dbReference>
<dbReference type="GO" id="GO:0008652">
    <property type="term" value="P:amino acid biosynthetic process"/>
    <property type="evidence" value="ECO:0007669"/>
    <property type="project" value="UniProtKB-KW"/>
</dbReference>
<keyword evidence="5 7" id="KW-0067">ATP-binding</keyword>
<comment type="caution">
    <text evidence="7">Lacks conserved residue(s) required for the propagation of feature annotation.</text>
</comment>
<dbReference type="InterPro" id="IPR031322">
    <property type="entry name" value="Shikimate/glucono_kinase"/>
</dbReference>
<keyword evidence="7" id="KW-0460">Magnesium</keyword>
<sequence length="300" mass="33254">MLKQASAATGPDDEDSETGEFIAMVGERVRMARNRKGISRRQLSELSGVSQRYLAQLEGGDGNVSIALLRKIARSLDFEIEWLVGRDDPWTSDAITLMRLFRQATRDQRARVMEILDPNDTGTRRSGRVALIGLRGAGKSTLGRLAARDLGVAFVELNQVIEEVAGMPVDEVIALYGQEGYRRLEKQALVNLVATHEQLVLAVAGGIVSEPDTYNYLLRHCHTIWLKAQPEEHMNRVRGQGDERPMAGNPAAMDELKSILTSREALYAKAEAMVDTSRKDVDESRLAVIEAIRDNAFLPL</sequence>
<evidence type="ECO:0000256" key="7">
    <source>
        <dbReference type="HAMAP-Rule" id="MF_00109"/>
    </source>
</evidence>